<feature type="domain" description="POTRA" evidence="10">
    <location>
        <begin position="84"/>
        <end position="159"/>
    </location>
</feature>
<dbReference type="OrthoDB" id="9760658at2"/>
<comment type="subcellular location">
    <subcellularLocation>
        <location evidence="1">Cell outer membrane</location>
    </subcellularLocation>
</comment>
<dbReference type="Pfam" id="PF08479">
    <property type="entry name" value="POTRA_2"/>
    <property type="match status" value="1"/>
</dbReference>
<dbReference type="PROSITE" id="PS51779">
    <property type="entry name" value="POTRA"/>
    <property type="match status" value="1"/>
</dbReference>
<keyword evidence="12" id="KW-1185">Reference proteome</keyword>
<dbReference type="InterPro" id="IPR051544">
    <property type="entry name" value="TPS_OM_transporter"/>
</dbReference>
<sequence length="611" mass="66278">MVKWFGGMTVAMGVIIGIGIAEGRAGSEVLVRPVLADGPMMSASSQSVSPSDATAPSEPPVQPRSRADENPAAPPSSEGGPDGFTIQEFVVDGSTLLSREKIDDVLGKFKGRGKTIKDIERARIELEKAYQQLGYPTVLVVVPEQTVEQGTIRMEVIEGRLSKVEVTDNRYFSKLNIRGKLPSARLGALLYEPDFVKQLDAVNANPDLQVAPILKPGSSQGDVELELRVKDRLPLHAKITADNKGPFTTPLHRLTWEAQYANMWDADHILTLQTTQTPTDWGAVQAYGFSYVAPIGWPDRLLAVYASKVLSNSVLAGTSLPISGGNVAVAGNATMAGMRYLFPIFKESAFKHQLSLGLDFKRLEETEATFPGNLGTALVLGPIQYLPASIGYAGAYPDRYGTTTFNATVLGYVAGLIPGGRKQDFRGDPNNIDQNPGQRASSSGTFGVIKTSLGRMQPLPGGFLLSGRVDGQWATEPLIPAESYFAGGMDTVRGYVQSSALGDNAFFWRAEVYTPDLPSVPLDYFWQRRRSSEWKATVKFLGFYDYARLWVQKAPAGQTDLFRLEGVGAGLRLRVEPINLTLSFDQAVALQDAADTKKGDTFAHFLLSVGF</sequence>
<feature type="region of interest" description="Disordered" evidence="9">
    <location>
        <begin position="41"/>
        <end position="85"/>
    </location>
</feature>
<dbReference type="Gene3D" id="2.40.160.50">
    <property type="entry name" value="membrane protein fhac: a member of the omp85/tpsb transporter family"/>
    <property type="match status" value="1"/>
</dbReference>
<keyword evidence="6" id="KW-0653">Protein transport</keyword>
<evidence type="ECO:0000256" key="7">
    <source>
        <dbReference type="ARBA" id="ARBA00023136"/>
    </source>
</evidence>
<keyword evidence="3" id="KW-0813">Transport</keyword>
<dbReference type="EMBL" id="LN885086">
    <property type="protein sequence ID" value="CUQ66651.1"/>
    <property type="molecule type" value="Genomic_DNA"/>
</dbReference>
<dbReference type="Proteomes" id="UP000066284">
    <property type="component" value="Chromosome 1"/>
</dbReference>
<dbReference type="KEGG" id="nio:NITINOP_1676"/>
<dbReference type="InterPro" id="IPR005565">
    <property type="entry name" value="Hemolysn_activator_HlyB_C"/>
</dbReference>
<evidence type="ECO:0000259" key="10">
    <source>
        <dbReference type="PROSITE" id="PS51779"/>
    </source>
</evidence>
<dbReference type="RefSeq" id="WP_062484637.1">
    <property type="nucleotide sequence ID" value="NZ_LN885086.1"/>
</dbReference>
<evidence type="ECO:0000256" key="6">
    <source>
        <dbReference type="ARBA" id="ARBA00022927"/>
    </source>
</evidence>
<evidence type="ECO:0000256" key="3">
    <source>
        <dbReference type="ARBA" id="ARBA00022448"/>
    </source>
</evidence>
<dbReference type="InterPro" id="IPR013686">
    <property type="entry name" value="Polypept-transport_assoc_ShlB"/>
</dbReference>
<dbReference type="GO" id="GO:0098046">
    <property type="term" value="C:type V protein secretion system complex"/>
    <property type="evidence" value="ECO:0007669"/>
    <property type="project" value="TreeGrafter"/>
</dbReference>
<feature type="compositionally biased region" description="Low complexity" evidence="9">
    <location>
        <begin position="42"/>
        <end position="51"/>
    </location>
</feature>
<evidence type="ECO:0000313" key="11">
    <source>
        <dbReference type="EMBL" id="CUQ66651.1"/>
    </source>
</evidence>
<dbReference type="AlphaFoldDB" id="A0A0S4KW44"/>
<dbReference type="GO" id="GO:0009279">
    <property type="term" value="C:cell outer membrane"/>
    <property type="evidence" value="ECO:0007669"/>
    <property type="project" value="UniProtKB-SubCell"/>
</dbReference>
<dbReference type="Pfam" id="PF03865">
    <property type="entry name" value="ShlB"/>
    <property type="match status" value="1"/>
</dbReference>
<gene>
    <name evidence="11" type="ORF">NITINOP_1676</name>
</gene>
<keyword evidence="7" id="KW-0472">Membrane</keyword>
<feature type="region of interest" description="Disordered" evidence="9">
    <location>
        <begin position="424"/>
        <end position="443"/>
    </location>
</feature>
<dbReference type="GO" id="GO:0008320">
    <property type="term" value="F:protein transmembrane transporter activity"/>
    <property type="evidence" value="ECO:0007669"/>
    <property type="project" value="TreeGrafter"/>
</dbReference>
<organism evidence="11 12">
    <name type="scientific">Candidatus Nitrospira inopinata</name>
    <dbReference type="NCBI Taxonomy" id="1715989"/>
    <lineage>
        <taxon>Bacteria</taxon>
        <taxon>Pseudomonadati</taxon>
        <taxon>Nitrospirota</taxon>
        <taxon>Nitrospiria</taxon>
        <taxon>Nitrospirales</taxon>
        <taxon>Nitrospiraceae</taxon>
        <taxon>Nitrospira</taxon>
    </lineage>
</organism>
<accession>A0A0S4KW44</accession>
<evidence type="ECO:0000256" key="9">
    <source>
        <dbReference type="SAM" id="MobiDB-lite"/>
    </source>
</evidence>
<dbReference type="PANTHER" id="PTHR34597">
    <property type="entry name" value="SLR1661 PROTEIN"/>
    <property type="match status" value="1"/>
</dbReference>
<evidence type="ECO:0000256" key="1">
    <source>
        <dbReference type="ARBA" id="ARBA00004442"/>
    </source>
</evidence>
<proteinExistence type="inferred from homology"/>
<keyword evidence="5" id="KW-0812">Transmembrane</keyword>
<feature type="compositionally biased region" description="Polar residues" evidence="9">
    <location>
        <begin position="431"/>
        <end position="443"/>
    </location>
</feature>
<protein>
    <submittedName>
        <fullName evidence="11">Putative Polypeptide-transport-associated domain protein ShlB-type</fullName>
    </submittedName>
</protein>
<name>A0A0S4KW44_9BACT</name>
<evidence type="ECO:0000256" key="8">
    <source>
        <dbReference type="ARBA" id="ARBA00023237"/>
    </source>
</evidence>
<keyword evidence="4" id="KW-1134">Transmembrane beta strand</keyword>
<evidence type="ECO:0000256" key="2">
    <source>
        <dbReference type="ARBA" id="ARBA00009055"/>
    </source>
</evidence>
<dbReference type="InterPro" id="IPR034746">
    <property type="entry name" value="POTRA"/>
</dbReference>
<comment type="similarity">
    <text evidence="2">Belongs to the TPS (TC 1.B.20) family.</text>
</comment>
<keyword evidence="8" id="KW-0998">Cell outer membrane</keyword>
<dbReference type="PANTHER" id="PTHR34597:SF6">
    <property type="entry name" value="BLR6126 PROTEIN"/>
    <property type="match status" value="1"/>
</dbReference>
<dbReference type="GO" id="GO:0046819">
    <property type="term" value="P:protein secretion by the type V secretion system"/>
    <property type="evidence" value="ECO:0007669"/>
    <property type="project" value="TreeGrafter"/>
</dbReference>
<evidence type="ECO:0000256" key="5">
    <source>
        <dbReference type="ARBA" id="ARBA00022692"/>
    </source>
</evidence>
<evidence type="ECO:0000313" key="12">
    <source>
        <dbReference type="Proteomes" id="UP000066284"/>
    </source>
</evidence>
<reference evidence="12" key="1">
    <citation type="submission" date="2015-09" db="EMBL/GenBank/DDBJ databases">
        <authorList>
            <person name="Daims H."/>
        </authorList>
    </citation>
    <scope>NUCLEOTIDE SEQUENCE [LARGE SCALE GENOMIC DNA]</scope>
</reference>
<dbReference type="STRING" id="1715989.NITINOP_1676"/>
<evidence type="ECO:0000256" key="4">
    <source>
        <dbReference type="ARBA" id="ARBA00022452"/>
    </source>
</evidence>
<dbReference type="Gene3D" id="3.10.20.310">
    <property type="entry name" value="membrane protein fhac"/>
    <property type="match status" value="1"/>
</dbReference>